<feature type="compositionally biased region" description="Low complexity" evidence="5">
    <location>
        <begin position="66"/>
        <end position="86"/>
    </location>
</feature>
<organism evidence="6">
    <name type="scientific">Nothobranchius rachovii</name>
    <name type="common">bluefin notho</name>
    <dbReference type="NCBI Taxonomy" id="451742"/>
    <lineage>
        <taxon>Eukaryota</taxon>
        <taxon>Metazoa</taxon>
        <taxon>Chordata</taxon>
        <taxon>Craniata</taxon>
        <taxon>Vertebrata</taxon>
        <taxon>Euteleostomi</taxon>
        <taxon>Actinopterygii</taxon>
        <taxon>Neopterygii</taxon>
        <taxon>Teleostei</taxon>
        <taxon>Neoteleostei</taxon>
        <taxon>Acanthomorphata</taxon>
        <taxon>Ovalentaria</taxon>
        <taxon>Atherinomorphae</taxon>
        <taxon>Cyprinodontiformes</taxon>
        <taxon>Nothobranchiidae</taxon>
        <taxon>Nothobranchius</taxon>
    </lineage>
</organism>
<dbReference type="GO" id="GO:0070507">
    <property type="term" value="P:regulation of microtubule cytoskeleton organization"/>
    <property type="evidence" value="ECO:0007669"/>
    <property type="project" value="TreeGrafter"/>
</dbReference>
<feature type="region of interest" description="Disordered" evidence="5">
    <location>
        <begin position="132"/>
        <end position="218"/>
    </location>
</feature>
<evidence type="ECO:0000256" key="4">
    <source>
        <dbReference type="ARBA" id="ARBA00023212"/>
    </source>
</evidence>
<gene>
    <name evidence="6" type="primary">MAP6</name>
</gene>
<dbReference type="GO" id="GO:0000226">
    <property type="term" value="P:microtubule cytoskeleton organization"/>
    <property type="evidence" value="ECO:0007669"/>
    <property type="project" value="InterPro"/>
</dbReference>
<sequence>MAWPCITRACCINRFWTELDKADIAVPLVFTKYSDVADVQHLAHHPQQKQKRAAAASETWPHPEQPEAAKAPPATGAAAGKDGSAASVMRQDFKAWRVRPEPSCKPRNEYQPPPAPFSNETQYQKDYKAWPIPKKHDHPWIPKPAPNTSSGGPERSTEPGKLEHQPAETEGGMEKCEIEEKIQEKESKQVVRREKSAERKAGESAEEQRRSRAAADALNKQIKEVMSTSSSYRTEFKAYKDVKPVKPIKAPSQYKPPGEETSLETSYSATFKGEQVKGPATDNKLLERRRIRSLYNEPGKEPAKVDKPVSRTKPRKAPTTTTTGKTVKKAKEKQISSSQSAKKKPPGGSSEPKPDGAVSKKSKEISNRLAEANQ</sequence>
<evidence type="ECO:0000256" key="5">
    <source>
        <dbReference type="SAM" id="MobiDB-lite"/>
    </source>
</evidence>
<dbReference type="PANTHER" id="PTHR14759">
    <property type="entry name" value="STOP PROTEIN"/>
    <property type="match status" value="1"/>
</dbReference>
<dbReference type="GO" id="GO:0005801">
    <property type="term" value="C:cis-Golgi network"/>
    <property type="evidence" value="ECO:0007669"/>
    <property type="project" value="TreeGrafter"/>
</dbReference>
<dbReference type="AlphaFoldDB" id="A0A1A8QYD2"/>
<feature type="compositionally biased region" description="Basic and acidic residues" evidence="5">
    <location>
        <begin position="155"/>
        <end position="210"/>
    </location>
</feature>
<dbReference type="GO" id="GO:0008017">
    <property type="term" value="F:microtubule binding"/>
    <property type="evidence" value="ECO:0007669"/>
    <property type="project" value="InterPro"/>
</dbReference>
<evidence type="ECO:0000256" key="2">
    <source>
        <dbReference type="ARBA" id="ARBA00005728"/>
    </source>
</evidence>
<feature type="compositionally biased region" description="Low complexity" evidence="5">
    <location>
        <begin position="335"/>
        <end position="351"/>
    </location>
</feature>
<dbReference type="GO" id="GO:0005516">
    <property type="term" value="F:calmodulin binding"/>
    <property type="evidence" value="ECO:0007669"/>
    <property type="project" value="InterPro"/>
</dbReference>
<evidence type="ECO:0000256" key="1">
    <source>
        <dbReference type="ARBA" id="ARBA00004245"/>
    </source>
</evidence>
<keyword evidence="3" id="KW-0963">Cytoplasm</keyword>
<feature type="compositionally biased region" description="Basic and acidic residues" evidence="5">
    <location>
        <begin position="298"/>
        <end position="309"/>
    </location>
</feature>
<dbReference type="GO" id="GO:0005874">
    <property type="term" value="C:microtubule"/>
    <property type="evidence" value="ECO:0007669"/>
    <property type="project" value="InterPro"/>
</dbReference>
<feature type="compositionally biased region" description="Basic residues" evidence="5">
    <location>
        <begin position="42"/>
        <end position="52"/>
    </location>
</feature>
<accession>A0A1A8QYD2</accession>
<dbReference type="PANTHER" id="PTHR14759:SF31">
    <property type="entry name" value="MICROTUBULE-ASSOCIATED PROTEIN 6-LIKE"/>
    <property type="match status" value="1"/>
</dbReference>
<dbReference type="InterPro" id="IPR007882">
    <property type="entry name" value="MAP6"/>
</dbReference>
<feature type="region of interest" description="Disordered" evidence="5">
    <location>
        <begin position="42"/>
        <end position="120"/>
    </location>
</feature>
<protein>
    <submittedName>
        <fullName evidence="6">Microtubule-associated protein 6</fullName>
    </submittedName>
</protein>
<reference evidence="6" key="2">
    <citation type="submission" date="2016-06" db="EMBL/GenBank/DDBJ databases">
        <title>The genome of a short-lived fish provides insights into sex chromosome evolution and the genetic control of aging.</title>
        <authorList>
            <person name="Reichwald K."/>
            <person name="Felder M."/>
            <person name="Petzold A."/>
            <person name="Koch P."/>
            <person name="Groth M."/>
            <person name="Platzer M."/>
        </authorList>
    </citation>
    <scope>NUCLEOTIDE SEQUENCE</scope>
    <source>
        <tissue evidence="6">Brain</tissue>
    </source>
</reference>
<name>A0A1A8QYD2_9TELE</name>
<dbReference type="GO" id="GO:0005798">
    <property type="term" value="C:Golgi-associated vesicle"/>
    <property type="evidence" value="ECO:0007669"/>
    <property type="project" value="TreeGrafter"/>
</dbReference>
<dbReference type="GO" id="GO:0030705">
    <property type="term" value="P:cytoskeleton-dependent intracellular transport"/>
    <property type="evidence" value="ECO:0007669"/>
    <property type="project" value="TreeGrafter"/>
</dbReference>
<reference evidence="6" key="1">
    <citation type="submission" date="2016-05" db="EMBL/GenBank/DDBJ databases">
        <authorList>
            <person name="Lavstsen T."/>
            <person name="Jespersen J.S."/>
        </authorList>
    </citation>
    <scope>NUCLEOTIDE SEQUENCE</scope>
    <source>
        <tissue evidence="6">Brain</tissue>
    </source>
</reference>
<feature type="region of interest" description="Disordered" evidence="5">
    <location>
        <begin position="241"/>
        <end position="374"/>
    </location>
</feature>
<comment type="subcellular location">
    <subcellularLocation>
        <location evidence="1">Cytoplasm</location>
        <location evidence="1">Cytoskeleton</location>
    </subcellularLocation>
</comment>
<evidence type="ECO:0000313" key="6">
    <source>
        <dbReference type="EMBL" id="SBR98522.1"/>
    </source>
</evidence>
<evidence type="ECO:0000256" key="3">
    <source>
        <dbReference type="ARBA" id="ARBA00022490"/>
    </source>
</evidence>
<dbReference type="EMBL" id="HAEI01006662">
    <property type="protein sequence ID" value="SBR98522.1"/>
    <property type="molecule type" value="Transcribed_RNA"/>
</dbReference>
<feature type="compositionally biased region" description="Basic and acidic residues" evidence="5">
    <location>
        <begin position="91"/>
        <end position="108"/>
    </location>
</feature>
<keyword evidence="4" id="KW-0206">Cytoskeleton</keyword>
<comment type="similarity">
    <text evidence="2">Belongs to the STOP family.</text>
</comment>
<proteinExistence type="inferred from homology"/>